<gene>
    <name evidence="1" type="ORF">V6X73_09425</name>
</gene>
<name>A0ABV3TE74_9GAMM</name>
<comment type="caution">
    <text evidence="1">The sequence shown here is derived from an EMBL/GenBank/DDBJ whole genome shotgun (WGS) entry which is preliminary data.</text>
</comment>
<proteinExistence type="predicted"/>
<dbReference type="EMBL" id="JBAKFM010000005">
    <property type="protein sequence ID" value="MEX0469946.1"/>
    <property type="molecule type" value="Genomic_DNA"/>
</dbReference>
<dbReference type="Proteomes" id="UP001556709">
    <property type="component" value="Unassembled WGS sequence"/>
</dbReference>
<evidence type="ECO:0000313" key="2">
    <source>
        <dbReference type="Proteomes" id="UP001556709"/>
    </source>
</evidence>
<evidence type="ECO:0008006" key="3">
    <source>
        <dbReference type="Google" id="ProtNLM"/>
    </source>
</evidence>
<organism evidence="1 2">
    <name type="scientific">Spiribacter pallidus</name>
    <dbReference type="NCBI Taxonomy" id="1987936"/>
    <lineage>
        <taxon>Bacteria</taxon>
        <taxon>Pseudomonadati</taxon>
        <taxon>Pseudomonadota</taxon>
        <taxon>Gammaproteobacteria</taxon>
        <taxon>Chromatiales</taxon>
        <taxon>Ectothiorhodospiraceae</taxon>
        <taxon>Spiribacter</taxon>
    </lineage>
</organism>
<keyword evidence="2" id="KW-1185">Reference proteome</keyword>
<protein>
    <recommendedName>
        <fullName evidence="3">Holin</fullName>
    </recommendedName>
</protein>
<dbReference type="RefSeq" id="WP_367991178.1">
    <property type="nucleotide sequence ID" value="NZ_JBAKFM010000005.1"/>
</dbReference>
<evidence type="ECO:0000313" key="1">
    <source>
        <dbReference type="EMBL" id="MEX0469946.1"/>
    </source>
</evidence>
<accession>A0ABV3TE74</accession>
<sequence>MAITDKQRKEITQIQRAIEGAKGSAEISAATVSVLLAGLSSMFGIPLTPEMIAAGSALLAGIGNRITRG</sequence>
<reference evidence="1 2" key="1">
    <citation type="submission" date="2024-02" db="EMBL/GenBank/DDBJ databases">
        <title>New especies of Spiribacter isolated from saline water.</title>
        <authorList>
            <person name="Leon M.J."/>
            <person name="De La Haba R."/>
            <person name="Sanchez-Porro C."/>
            <person name="Ventosa A."/>
        </authorList>
    </citation>
    <scope>NUCLEOTIDE SEQUENCE [LARGE SCALE GENOMIC DNA]</scope>
    <source>
        <strain evidence="2">ag22IC6-390</strain>
    </source>
</reference>